<name>A0A1Y1I8A2_KLENI</name>
<sequence length="246" mass="28028">MLQELYNILFSRRKSMGIPGAMAAEMAEELESGLRQILSEQGVRSVRHLGKNFTDEAAMKKYLRYTERLGKLKTRIDTMCEELAHSLTLVESTNKRYCVQQICFAYDELKKWSPEGGGAPEGGKEMLGKEVCIIVVAGCTKGSDYGTWWSWLLGRYFKTRFTIFRVDLLVKGTREELQDFWATWHMEEMLLESNGRGDLKEQTMHGGDRGEVIMTDTASTQEGITHRFGSQTSLVEVQEVEQSKKS</sequence>
<protein>
    <submittedName>
        <fullName evidence="1">Uncharacterized protein</fullName>
    </submittedName>
</protein>
<dbReference type="Proteomes" id="UP000054558">
    <property type="component" value="Unassembled WGS sequence"/>
</dbReference>
<gene>
    <name evidence="1" type="ORF">KFL_003360030</name>
</gene>
<keyword evidence="2" id="KW-1185">Reference proteome</keyword>
<evidence type="ECO:0000313" key="2">
    <source>
        <dbReference type="Proteomes" id="UP000054558"/>
    </source>
</evidence>
<dbReference type="EMBL" id="DF237285">
    <property type="protein sequence ID" value="GAQ87170.1"/>
    <property type="molecule type" value="Genomic_DNA"/>
</dbReference>
<reference evidence="1 2" key="1">
    <citation type="journal article" date="2014" name="Nat. Commun.">
        <title>Klebsormidium flaccidum genome reveals primary factors for plant terrestrial adaptation.</title>
        <authorList>
            <person name="Hori K."/>
            <person name="Maruyama F."/>
            <person name="Fujisawa T."/>
            <person name="Togashi T."/>
            <person name="Yamamoto N."/>
            <person name="Seo M."/>
            <person name="Sato S."/>
            <person name="Yamada T."/>
            <person name="Mori H."/>
            <person name="Tajima N."/>
            <person name="Moriyama T."/>
            <person name="Ikeuchi M."/>
            <person name="Watanabe M."/>
            <person name="Wada H."/>
            <person name="Kobayashi K."/>
            <person name="Saito M."/>
            <person name="Masuda T."/>
            <person name="Sasaki-Sekimoto Y."/>
            <person name="Mashiguchi K."/>
            <person name="Awai K."/>
            <person name="Shimojima M."/>
            <person name="Masuda S."/>
            <person name="Iwai M."/>
            <person name="Nobusawa T."/>
            <person name="Narise T."/>
            <person name="Kondo S."/>
            <person name="Saito H."/>
            <person name="Sato R."/>
            <person name="Murakawa M."/>
            <person name="Ihara Y."/>
            <person name="Oshima-Yamada Y."/>
            <person name="Ohtaka K."/>
            <person name="Satoh M."/>
            <person name="Sonobe K."/>
            <person name="Ishii M."/>
            <person name="Ohtani R."/>
            <person name="Kanamori-Sato M."/>
            <person name="Honoki R."/>
            <person name="Miyazaki D."/>
            <person name="Mochizuki H."/>
            <person name="Umetsu J."/>
            <person name="Higashi K."/>
            <person name="Shibata D."/>
            <person name="Kamiya Y."/>
            <person name="Sato N."/>
            <person name="Nakamura Y."/>
            <person name="Tabata S."/>
            <person name="Ida S."/>
            <person name="Kurokawa K."/>
            <person name="Ohta H."/>
        </authorList>
    </citation>
    <scope>NUCLEOTIDE SEQUENCE [LARGE SCALE GENOMIC DNA]</scope>
    <source>
        <strain evidence="1 2">NIES-2285</strain>
    </source>
</reference>
<evidence type="ECO:0000313" key="1">
    <source>
        <dbReference type="EMBL" id="GAQ87170.1"/>
    </source>
</evidence>
<organism evidence="1 2">
    <name type="scientific">Klebsormidium nitens</name>
    <name type="common">Green alga</name>
    <name type="synonym">Ulothrix nitens</name>
    <dbReference type="NCBI Taxonomy" id="105231"/>
    <lineage>
        <taxon>Eukaryota</taxon>
        <taxon>Viridiplantae</taxon>
        <taxon>Streptophyta</taxon>
        <taxon>Klebsormidiophyceae</taxon>
        <taxon>Klebsormidiales</taxon>
        <taxon>Klebsormidiaceae</taxon>
        <taxon>Klebsormidium</taxon>
    </lineage>
</organism>
<dbReference type="AlphaFoldDB" id="A0A1Y1I8A2"/>
<accession>A0A1Y1I8A2</accession>
<proteinExistence type="predicted"/>